<protein>
    <submittedName>
        <fullName evidence="3">Alpha-galactosidase</fullName>
    </submittedName>
</protein>
<evidence type="ECO:0000313" key="3">
    <source>
        <dbReference type="EMBL" id="QQO09238.1"/>
    </source>
</evidence>
<dbReference type="GO" id="GO:0016052">
    <property type="term" value="P:carbohydrate catabolic process"/>
    <property type="evidence" value="ECO:0007669"/>
    <property type="project" value="InterPro"/>
</dbReference>
<dbReference type="InterPro" id="IPR013785">
    <property type="entry name" value="Aldolase_TIM"/>
</dbReference>
<keyword evidence="2" id="KW-0326">Glycosidase</keyword>
<reference evidence="3" key="1">
    <citation type="submission" date="2021-01" db="EMBL/GenBank/DDBJ databases">
        <title>Description of Breznakiella homolactica.</title>
        <authorList>
            <person name="Song Y."/>
            <person name="Brune A."/>
        </authorList>
    </citation>
    <scope>NUCLEOTIDE SEQUENCE</scope>
    <source>
        <strain evidence="3">RmG30</strain>
    </source>
</reference>
<dbReference type="GO" id="GO:0004557">
    <property type="term" value="F:alpha-galactosidase activity"/>
    <property type="evidence" value="ECO:0007669"/>
    <property type="project" value="InterPro"/>
</dbReference>
<gene>
    <name evidence="3" type="ORF">JFL75_20285</name>
</gene>
<dbReference type="SUPFAM" id="SSF51445">
    <property type="entry name" value="(Trans)glycosidases"/>
    <property type="match status" value="1"/>
</dbReference>
<dbReference type="CDD" id="cd14791">
    <property type="entry name" value="GH36"/>
    <property type="match status" value="1"/>
</dbReference>
<dbReference type="EMBL" id="CP067089">
    <property type="protein sequence ID" value="QQO09238.1"/>
    <property type="molecule type" value="Genomic_DNA"/>
</dbReference>
<keyword evidence="4" id="KW-1185">Reference proteome</keyword>
<dbReference type="RefSeq" id="WP_215626544.1">
    <property type="nucleotide sequence ID" value="NZ_CP067089.2"/>
</dbReference>
<sequence length="634" mass="71423">MEILGIKKTAAKIDGGIPGTCLRYSADMQDGECLSCNTVPEGVVFDSFTLDDLLKTAAAGEEARTAFSRKEDLCIQPGGWQSWSAGWELGPGESLPGKVYVIPELIKLTNRQGDDPGPDETAGHFIAYIRSGDWYLGIASKEGDGLAPVTYRINRKEARITAEIFAPGKTLNPGEILAELNVFLVRGYFMFKDSVGAIYRQETVFKGIDFLRSGKPVPGRRYGWTKESLPGGYESWYNHYNRIDEKIITEDLAALDKTDNLINLWYIRRKKPAVFQIDDGWEITVGEWEIDTQRFPRGLKPIAEEIERAGRIPGLWLAPFLVTKRSRNFREKPEWLLRDHAGEPVVAGFNHLWDKQYYCLDISREDVLEYLKQLIDRAIDEWGFRYLKLDFLYTGLFYGNFSRDGAPHEHYRRACEVLTGRTKTAAGLPVAYLGCGLPFGLSYRFFPLSRIGADTREMWDWKGAKLIGHVGRPSAYISLLDTIGRSFMDGTVYISDPDVVFLRSRNCKLKEHEKECIALVNFLLAGQIMFSDDPVHLEPGDIALTRSIAELYDALAGDDYGAVRLEKDVFRLLSRSGTTAGLINLGDRAFTLGKSRNPDFFSAMETGTALVDHRTKIRQNMVAFAPHTITIIRN</sequence>
<evidence type="ECO:0000313" key="4">
    <source>
        <dbReference type="Proteomes" id="UP000595917"/>
    </source>
</evidence>
<accession>A0A7T7XN10</accession>
<evidence type="ECO:0000256" key="2">
    <source>
        <dbReference type="ARBA" id="ARBA00023295"/>
    </source>
</evidence>
<evidence type="ECO:0000256" key="1">
    <source>
        <dbReference type="ARBA" id="ARBA00022801"/>
    </source>
</evidence>
<dbReference type="PANTHER" id="PTHR43053:SF3">
    <property type="entry name" value="ALPHA-GALACTOSIDASE C-RELATED"/>
    <property type="match status" value="1"/>
</dbReference>
<dbReference type="KEGG" id="bhc:JFL75_20285"/>
<dbReference type="AlphaFoldDB" id="A0A7T7XN10"/>
<dbReference type="Gene3D" id="3.20.20.70">
    <property type="entry name" value="Aldolase class I"/>
    <property type="match status" value="1"/>
</dbReference>
<dbReference type="InterPro" id="IPR002252">
    <property type="entry name" value="Glyco_hydro_36"/>
</dbReference>
<name>A0A7T7XN10_9SPIR</name>
<dbReference type="InterPro" id="IPR050985">
    <property type="entry name" value="Alpha-glycosidase_related"/>
</dbReference>
<organism evidence="3 4">
    <name type="scientific">Breznakiella homolactica</name>
    <dbReference type="NCBI Taxonomy" id="2798577"/>
    <lineage>
        <taxon>Bacteria</taxon>
        <taxon>Pseudomonadati</taxon>
        <taxon>Spirochaetota</taxon>
        <taxon>Spirochaetia</taxon>
        <taxon>Spirochaetales</taxon>
        <taxon>Breznakiellaceae</taxon>
        <taxon>Breznakiella</taxon>
    </lineage>
</organism>
<dbReference type="Pfam" id="PF02065">
    <property type="entry name" value="Melibiase"/>
    <property type="match status" value="1"/>
</dbReference>
<dbReference type="InterPro" id="IPR017853">
    <property type="entry name" value="GH"/>
</dbReference>
<proteinExistence type="predicted"/>
<dbReference type="PANTHER" id="PTHR43053">
    <property type="entry name" value="GLYCOSIDASE FAMILY 31"/>
    <property type="match status" value="1"/>
</dbReference>
<dbReference type="Proteomes" id="UP000595917">
    <property type="component" value="Chromosome"/>
</dbReference>
<keyword evidence="1" id="KW-0378">Hydrolase</keyword>